<keyword evidence="4" id="KW-1185">Reference proteome</keyword>
<evidence type="ECO:0000313" key="3">
    <source>
        <dbReference type="EMBL" id="WAX56605.1"/>
    </source>
</evidence>
<organism evidence="3 4">
    <name type="scientific">Jatrophihabitans cynanchi</name>
    <dbReference type="NCBI Taxonomy" id="2944128"/>
    <lineage>
        <taxon>Bacteria</taxon>
        <taxon>Bacillati</taxon>
        <taxon>Actinomycetota</taxon>
        <taxon>Actinomycetes</taxon>
        <taxon>Jatrophihabitantales</taxon>
        <taxon>Jatrophihabitantaceae</taxon>
        <taxon>Jatrophihabitans</taxon>
    </lineage>
</organism>
<reference evidence="3" key="1">
    <citation type="submission" date="2022-05" db="EMBL/GenBank/DDBJ databases">
        <title>Jatrophihabitans sp. SB3-54 whole genome sequence.</title>
        <authorList>
            <person name="Suh M.K."/>
            <person name="Eom M.K."/>
            <person name="Kim J.S."/>
            <person name="Kim H.S."/>
            <person name="Do H.E."/>
            <person name="Shin Y.K."/>
            <person name="Lee J.-S."/>
        </authorList>
    </citation>
    <scope>NUCLEOTIDE SEQUENCE</scope>
    <source>
        <strain evidence="3">SB3-54</strain>
    </source>
</reference>
<dbReference type="EMBL" id="CP097463">
    <property type="protein sequence ID" value="WAX56605.1"/>
    <property type="molecule type" value="Genomic_DNA"/>
</dbReference>
<dbReference type="Proteomes" id="UP001164693">
    <property type="component" value="Chromosome"/>
</dbReference>
<evidence type="ECO:0000313" key="4">
    <source>
        <dbReference type="Proteomes" id="UP001164693"/>
    </source>
</evidence>
<protein>
    <submittedName>
        <fullName evidence="3">DUF4191 domain-containing protein</fullName>
    </submittedName>
</protein>
<proteinExistence type="predicted"/>
<name>A0ABY7JVL9_9ACTN</name>
<keyword evidence="2" id="KW-1133">Transmembrane helix</keyword>
<dbReference type="InterPro" id="IPR025445">
    <property type="entry name" value="DUF4191"/>
</dbReference>
<feature type="compositionally biased region" description="Low complexity" evidence="1">
    <location>
        <begin position="1"/>
        <end position="10"/>
    </location>
</feature>
<dbReference type="Pfam" id="PF13829">
    <property type="entry name" value="DUF4191"/>
    <property type="match status" value="1"/>
</dbReference>
<feature type="region of interest" description="Disordered" evidence="1">
    <location>
        <begin position="222"/>
        <end position="250"/>
    </location>
</feature>
<evidence type="ECO:0000256" key="1">
    <source>
        <dbReference type="SAM" id="MobiDB-lite"/>
    </source>
</evidence>
<keyword evidence="2" id="KW-0812">Transmembrane</keyword>
<feature type="transmembrane region" description="Helical" evidence="2">
    <location>
        <begin position="75"/>
        <end position="92"/>
    </location>
</feature>
<evidence type="ECO:0000256" key="2">
    <source>
        <dbReference type="SAM" id="Phobius"/>
    </source>
</evidence>
<feature type="region of interest" description="Disordered" evidence="1">
    <location>
        <begin position="1"/>
        <end position="26"/>
    </location>
</feature>
<keyword evidence="2" id="KW-0472">Membrane</keyword>
<sequence length="250" mass="27374">MPKSARAPKPTRADKKAARAAKRQSRRDTWRNLIQAFKLTRQSDARLIPYLILFGVLGAAVLYVVTMLITGSLYLPIPVAVLGGLLAAMFVFSRRAQKSMFSQAEGQPGAAGWMLQQQLKGDWRISQAVAGTTQLDAVHRLIGRPGVVLVGEGAPHRVRGLIAQEKKKVARIAGDTPIYDVVVGTNESDVRLGKLTRYLVKLPANLSKEQVKALEKRLSALNAGRAPLPQGPMPPGAKMRNMQRTVRRRS</sequence>
<gene>
    <name evidence="3" type="ORF">M6B22_19050</name>
</gene>
<accession>A0ABY7JVL9</accession>
<feature type="transmembrane region" description="Helical" evidence="2">
    <location>
        <begin position="47"/>
        <end position="69"/>
    </location>
</feature>
<dbReference type="RefSeq" id="WP_269443138.1">
    <property type="nucleotide sequence ID" value="NZ_CP097463.1"/>
</dbReference>